<dbReference type="EMBL" id="QUNF01000046">
    <property type="protein sequence ID" value="REG77462.1"/>
    <property type="molecule type" value="Genomic_DNA"/>
</dbReference>
<organism evidence="1 2">
    <name type="scientific">Algoriphagus antarcticus</name>
    <dbReference type="NCBI Taxonomy" id="238540"/>
    <lineage>
        <taxon>Bacteria</taxon>
        <taxon>Pseudomonadati</taxon>
        <taxon>Bacteroidota</taxon>
        <taxon>Cytophagia</taxon>
        <taxon>Cytophagales</taxon>
        <taxon>Cyclobacteriaceae</taxon>
        <taxon>Algoriphagus</taxon>
    </lineage>
</organism>
<proteinExistence type="predicted"/>
<dbReference type="Proteomes" id="UP000256405">
    <property type="component" value="Unassembled WGS sequence"/>
</dbReference>
<evidence type="ECO:0008006" key="3">
    <source>
        <dbReference type="Google" id="ProtNLM"/>
    </source>
</evidence>
<evidence type="ECO:0000313" key="2">
    <source>
        <dbReference type="Proteomes" id="UP000256405"/>
    </source>
</evidence>
<dbReference type="AlphaFoldDB" id="A0A3E0D635"/>
<dbReference type="OrthoDB" id="2987847at2"/>
<dbReference type="Gene3D" id="2.40.70.10">
    <property type="entry name" value="Acid Proteases"/>
    <property type="match status" value="1"/>
</dbReference>
<accession>A0A3E0D635</accession>
<gene>
    <name evidence="1" type="ORF">C8N25_1468</name>
</gene>
<dbReference type="RefSeq" id="WP_140160659.1">
    <property type="nucleotide sequence ID" value="NZ_MSSW01000108.1"/>
</dbReference>
<dbReference type="InterPro" id="IPR021109">
    <property type="entry name" value="Peptidase_aspartic_dom_sf"/>
</dbReference>
<sequence>MKRFFILMLMVIPILGFAQKISEQSNKQIYLPADLIDGRFFLKIPTIKGDTILGFCDTGGGYTAIYNSTVKKLGLESKVNLLDIDGDTTKYISAKEIYDNRDMPYPQIPNYFKTHIDIPFIQAPDDDKESIFFAKFVNYQIFLGQFFFINNAWTFNYKTGEMSVNTPILKDNVDENIQILGFKKDMMGNKRFGHPRMKLVIDGKTIDFLFDTGATFLLSDSGKAKLGIEAKATAGSFIAKSLFNEWHLQHPDWRIIEKGEFTGADLIEVPEVKVGNLTAGPVWFAKRPDEAWSKGMIGSMDKVVKGAIGGSFLKYFKVTIDYNSELIKFEK</sequence>
<reference evidence="1 2" key="1">
    <citation type="submission" date="2018-08" db="EMBL/GenBank/DDBJ databases">
        <title>Genomic Encyclopedia of Archaeal and Bacterial Type Strains, Phase II (KMG-II): from individual species to whole genera.</title>
        <authorList>
            <person name="Goeker M."/>
        </authorList>
    </citation>
    <scope>NUCLEOTIDE SEQUENCE [LARGE SCALE GENOMIC DNA]</scope>
    <source>
        <strain evidence="1 2">DSM 15986</strain>
    </source>
</reference>
<name>A0A3E0D635_9BACT</name>
<comment type="caution">
    <text evidence="1">The sequence shown here is derived from an EMBL/GenBank/DDBJ whole genome shotgun (WGS) entry which is preliminary data.</text>
</comment>
<keyword evidence="2" id="KW-1185">Reference proteome</keyword>
<protein>
    <recommendedName>
        <fullName evidence="3">Aspartyl protease</fullName>
    </recommendedName>
</protein>
<evidence type="ECO:0000313" key="1">
    <source>
        <dbReference type="EMBL" id="REG77462.1"/>
    </source>
</evidence>